<feature type="region of interest" description="Disordered" evidence="1">
    <location>
        <begin position="91"/>
        <end position="113"/>
    </location>
</feature>
<dbReference type="Proteomes" id="UP001177023">
    <property type="component" value="Unassembled WGS sequence"/>
</dbReference>
<gene>
    <name evidence="2" type="ORF">MSPICULIGERA_LOCUS105</name>
</gene>
<dbReference type="EMBL" id="CATQJA010000005">
    <property type="protein sequence ID" value="CAJ0557347.1"/>
    <property type="molecule type" value="Genomic_DNA"/>
</dbReference>
<name>A0AA36FN80_9BILA</name>
<evidence type="ECO:0000313" key="3">
    <source>
        <dbReference type="Proteomes" id="UP001177023"/>
    </source>
</evidence>
<organism evidence="2 3">
    <name type="scientific">Mesorhabditis spiculigera</name>
    <dbReference type="NCBI Taxonomy" id="96644"/>
    <lineage>
        <taxon>Eukaryota</taxon>
        <taxon>Metazoa</taxon>
        <taxon>Ecdysozoa</taxon>
        <taxon>Nematoda</taxon>
        <taxon>Chromadorea</taxon>
        <taxon>Rhabditida</taxon>
        <taxon>Rhabditina</taxon>
        <taxon>Rhabditomorpha</taxon>
        <taxon>Rhabditoidea</taxon>
        <taxon>Rhabditidae</taxon>
        <taxon>Mesorhabditinae</taxon>
        <taxon>Mesorhabditis</taxon>
    </lineage>
</organism>
<keyword evidence="3" id="KW-1185">Reference proteome</keyword>
<reference evidence="2" key="1">
    <citation type="submission" date="2023-06" db="EMBL/GenBank/DDBJ databases">
        <authorList>
            <person name="Delattre M."/>
        </authorList>
    </citation>
    <scope>NUCLEOTIDE SEQUENCE</scope>
    <source>
        <strain evidence="2">AF72</strain>
    </source>
</reference>
<dbReference type="AlphaFoldDB" id="A0AA36FN80"/>
<feature type="non-terminal residue" evidence="2">
    <location>
        <position position="113"/>
    </location>
</feature>
<protein>
    <submittedName>
        <fullName evidence="2">Uncharacterized protein</fullName>
    </submittedName>
</protein>
<sequence>MLEPTTDRMRRVLSYMREHLNEQLSTEHLASIACSASANLVEPFSAGSRETPAKAVERLRVESRARVERGAEPIELIKHLGWLQGSGADAQSLHQSYRAPSSKHQTAGRTSGC</sequence>
<evidence type="ECO:0000313" key="2">
    <source>
        <dbReference type="EMBL" id="CAJ0557347.1"/>
    </source>
</evidence>
<feature type="compositionally biased region" description="Polar residues" evidence="1">
    <location>
        <begin position="92"/>
        <end position="113"/>
    </location>
</feature>
<proteinExistence type="predicted"/>
<evidence type="ECO:0000256" key="1">
    <source>
        <dbReference type="SAM" id="MobiDB-lite"/>
    </source>
</evidence>
<accession>A0AA36FN80</accession>
<comment type="caution">
    <text evidence="2">The sequence shown here is derived from an EMBL/GenBank/DDBJ whole genome shotgun (WGS) entry which is preliminary data.</text>
</comment>